<protein>
    <submittedName>
        <fullName evidence="4">TetR/AcrR family transcriptional regulator</fullName>
    </submittedName>
</protein>
<dbReference type="Pfam" id="PF00440">
    <property type="entry name" value="TetR_N"/>
    <property type="match status" value="1"/>
</dbReference>
<feature type="domain" description="HTH tetR-type" evidence="3">
    <location>
        <begin position="11"/>
        <end position="71"/>
    </location>
</feature>
<dbReference type="InterPro" id="IPR001647">
    <property type="entry name" value="HTH_TetR"/>
</dbReference>
<proteinExistence type="predicted"/>
<feature type="DNA-binding region" description="H-T-H motif" evidence="2">
    <location>
        <begin position="34"/>
        <end position="53"/>
    </location>
</feature>
<comment type="caution">
    <text evidence="4">The sequence shown here is derived from an EMBL/GenBank/DDBJ whole genome shotgun (WGS) entry which is preliminary data.</text>
</comment>
<keyword evidence="1 2" id="KW-0238">DNA-binding</keyword>
<dbReference type="Gene3D" id="1.10.357.10">
    <property type="entry name" value="Tetracycline Repressor, domain 2"/>
    <property type="match status" value="1"/>
</dbReference>
<name>A0A923EBS6_CLOTT</name>
<accession>A0A923EBS6</accession>
<organism evidence="4 5">
    <name type="scientific">Clostridium tetanomorphum</name>
    <dbReference type="NCBI Taxonomy" id="1553"/>
    <lineage>
        <taxon>Bacteria</taxon>
        <taxon>Bacillati</taxon>
        <taxon>Bacillota</taxon>
        <taxon>Clostridia</taxon>
        <taxon>Eubacteriales</taxon>
        <taxon>Clostridiaceae</taxon>
        <taxon>Clostridium</taxon>
    </lineage>
</organism>
<dbReference type="PROSITE" id="PS50977">
    <property type="entry name" value="HTH_TETR_2"/>
    <property type="match status" value="1"/>
</dbReference>
<evidence type="ECO:0000256" key="1">
    <source>
        <dbReference type="ARBA" id="ARBA00023125"/>
    </source>
</evidence>
<reference evidence="4 5" key="1">
    <citation type="submission" date="2020-04" db="EMBL/GenBank/DDBJ databases">
        <title>Genomic insights into acetone-butanol-ethanol (ABE) fermentation by sequencing solventogenic clostridia strains.</title>
        <authorList>
            <person name="Brown S."/>
        </authorList>
    </citation>
    <scope>NUCLEOTIDE SEQUENCE [LARGE SCALE GENOMIC DNA]</scope>
    <source>
        <strain evidence="4 5">DJ011</strain>
    </source>
</reference>
<dbReference type="Proteomes" id="UP000563151">
    <property type="component" value="Unassembled WGS sequence"/>
</dbReference>
<dbReference type="SUPFAM" id="SSF46689">
    <property type="entry name" value="Homeodomain-like"/>
    <property type="match status" value="1"/>
</dbReference>
<keyword evidence="5" id="KW-1185">Reference proteome</keyword>
<dbReference type="EMBL" id="JAAZWO010000013">
    <property type="protein sequence ID" value="MBC2398356.1"/>
    <property type="molecule type" value="Genomic_DNA"/>
</dbReference>
<evidence type="ECO:0000313" key="5">
    <source>
        <dbReference type="Proteomes" id="UP000563151"/>
    </source>
</evidence>
<gene>
    <name evidence="4" type="ORF">HGG79_11320</name>
</gene>
<dbReference type="PANTHER" id="PTHR43479">
    <property type="entry name" value="ACREF/ENVCD OPERON REPRESSOR-RELATED"/>
    <property type="match status" value="1"/>
</dbReference>
<evidence type="ECO:0000259" key="3">
    <source>
        <dbReference type="PROSITE" id="PS50977"/>
    </source>
</evidence>
<evidence type="ECO:0000313" key="4">
    <source>
        <dbReference type="EMBL" id="MBC2398356.1"/>
    </source>
</evidence>
<dbReference type="RefSeq" id="WP_035149893.1">
    <property type="nucleotide sequence ID" value="NZ_JAAZWO010000013.1"/>
</dbReference>
<dbReference type="InterPro" id="IPR050624">
    <property type="entry name" value="HTH-type_Tx_Regulator"/>
</dbReference>
<sequence>MPKDTFFNLQEDKRRRIIDSAMREFSQAHYNRVTIDSIVIGAGIPKGSFYQYFRNKDDLYQYIFSQIGNEKKNILEKIKKDVEKLEFKDYCIKMLEEAGKFENIDPLLEKLKDKFINECPQELRKEVLKNELPKSYRLLEEAIRLYMDKGELRKDLKVNTSAYMITSCVVNLENYEFADEESIEDAISDMLETIIEGMKK</sequence>
<dbReference type="AlphaFoldDB" id="A0A923EBS6"/>
<dbReference type="PRINTS" id="PR00455">
    <property type="entry name" value="HTHTETR"/>
</dbReference>
<evidence type="ECO:0000256" key="2">
    <source>
        <dbReference type="PROSITE-ProRule" id="PRU00335"/>
    </source>
</evidence>
<dbReference type="PANTHER" id="PTHR43479:SF11">
    <property type="entry name" value="ACREF_ENVCD OPERON REPRESSOR-RELATED"/>
    <property type="match status" value="1"/>
</dbReference>
<dbReference type="InterPro" id="IPR009057">
    <property type="entry name" value="Homeodomain-like_sf"/>
</dbReference>
<dbReference type="GO" id="GO:0003677">
    <property type="term" value="F:DNA binding"/>
    <property type="evidence" value="ECO:0007669"/>
    <property type="project" value="UniProtKB-UniRule"/>
</dbReference>